<proteinExistence type="predicted"/>
<dbReference type="Proteomes" id="UP001055307">
    <property type="component" value="Unassembled WGS sequence"/>
</dbReference>
<evidence type="ECO:0000313" key="4">
    <source>
        <dbReference type="EMBL" id="GJD40045.1"/>
    </source>
</evidence>
<protein>
    <recommendedName>
        <fullName evidence="6">Cytoplasmic protein</fullName>
    </recommendedName>
</protein>
<evidence type="ECO:0000313" key="2">
    <source>
        <dbReference type="EMBL" id="CAA2107171.1"/>
    </source>
</evidence>
<sequence>MSQGPLMPKATAVWLVENTSLAFEQIADFCKLHPLEVKGIADGEVAAGIKGLDPITTGQLTRDEIEKAQKAPNYKLKVAVSKVKLPEVKRTTKGPRYTPLSRRQDRPNAILWLLRNHPELKDAQVIRLVGTTKSTIQQIRERTHWNSGSLQPMDPVTLGLCTQIDLDFEVQRAAKDRPAVLPTDAGATLLPTEVSTAGNFEEADEHHRNERDEKLNADSVFAKLKGMRSTEDEDEE</sequence>
<evidence type="ECO:0000313" key="3">
    <source>
        <dbReference type="EMBL" id="CAA2145060.1"/>
    </source>
</evidence>
<feature type="region of interest" description="Disordered" evidence="1">
    <location>
        <begin position="200"/>
        <end position="236"/>
    </location>
</feature>
<dbReference type="RefSeq" id="WP_018043156.1">
    <property type="nucleotide sequence ID" value="NZ_BPQF01000011.1"/>
</dbReference>
<evidence type="ECO:0008006" key="6">
    <source>
        <dbReference type="Google" id="ProtNLM"/>
    </source>
</evidence>
<dbReference type="EMBL" id="LR743504">
    <property type="protein sequence ID" value="CAA2107171.1"/>
    <property type="molecule type" value="Genomic_DNA"/>
</dbReference>
<dbReference type="Pfam" id="PF06242">
    <property type="entry name" value="TrcR"/>
    <property type="match status" value="1"/>
</dbReference>
<evidence type="ECO:0000313" key="5">
    <source>
        <dbReference type="Proteomes" id="UP001055307"/>
    </source>
</evidence>
<dbReference type="InterPro" id="IPR010421">
    <property type="entry name" value="TrcR"/>
</dbReference>
<gene>
    <name evidence="3" type="ORF">MBLL_04181</name>
    <name evidence="2" type="ORF">MBUL_04029</name>
    <name evidence="4" type="ORF">OICFNHDK_2510</name>
</gene>
<accession>A0A679JIA5</accession>
<reference evidence="4" key="3">
    <citation type="submission" date="2021-08" db="EMBL/GenBank/DDBJ databases">
        <authorList>
            <person name="Tani A."/>
            <person name="Ola A."/>
            <person name="Ogura Y."/>
            <person name="Katsura K."/>
            <person name="Hayashi T."/>
        </authorList>
    </citation>
    <scope>NUCLEOTIDE SEQUENCE</scope>
    <source>
        <strain evidence="4">DSM 21893</strain>
    </source>
</reference>
<organism evidence="2">
    <name type="scientific">Methylobacterium bullatum</name>
    <dbReference type="NCBI Taxonomy" id="570505"/>
    <lineage>
        <taxon>Bacteria</taxon>
        <taxon>Pseudomonadati</taxon>
        <taxon>Pseudomonadota</taxon>
        <taxon>Alphaproteobacteria</taxon>
        <taxon>Hyphomicrobiales</taxon>
        <taxon>Methylobacteriaceae</taxon>
        <taxon>Methylobacterium</taxon>
    </lineage>
</organism>
<name>A0A679JIA5_9HYPH</name>
<dbReference type="EMBL" id="LR743511">
    <property type="protein sequence ID" value="CAA2145060.1"/>
    <property type="molecule type" value="Genomic_DNA"/>
</dbReference>
<keyword evidence="5" id="KW-1185">Reference proteome</keyword>
<evidence type="ECO:0000256" key="1">
    <source>
        <dbReference type="SAM" id="MobiDB-lite"/>
    </source>
</evidence>
<feature type="compositionally biased region" description="Basic and acidic residues" evidence="1">
    <location>
        <begin position="204"/>
        <end position="216"/>
    </location>
</feature>
<dbReference type="EMBL" id="BPQF01000011">
    <property type="protein sequence ID" value="GJD40045.1"/>
    <property type="molecule type" value="Genomic_DNA"/>
</dbReference>
<dbReference type="AlphaFoldDB" id="A0A679JIA5"/>
<reference evidence="2" key="2">
    <citation type="submission" date="2019-12" db="EMBL/GenBank/DDBJ databases">
        <authorList>
            <person name="Cremers G."/>
        </authorList>
    </citation>
    <scope>NUCLEOTIDE SEQUENCE</scope>
    <source>
        <strain evidence="2">Mbul1</strain>
        <strain evidence="3">Mbul2</strain>
    </source>
</reference>
<reference evidence="4" key="1">
    <citation type="journal article" date="2016" name="Front. Microbiol.">
        <title>Genome Sequence of the Piezophilic, Mesophilic Sulfate-Reducing Bacterium Desulfovibrio indicus J2T.</title>
        <authorList>
            <person name="Cao J."/>
            <person name="Maignien L."/>
            <person name="Shao Z."/>
            <person name="Alain K."/>
            <person name="Jebbar M."/>
        </authorList>
    </citation>
    <scope>NUCLEOTIDE SEQUENCE</scope>
    <source>
        <strain evidence="4">DSM 21893</strain>
    </source>
</reference>